<feature type="domain" description="Inhibitor I9" evidence="9">
    <location>
        <begin position="40"/>
        <end position="110"/>
    </location>
</feature>
<feature type="signal peptide" evidence="7">
    <location>
        <begin position="1"/>
        <end position="20"/>
    </location>
</feature>
<keyword evidence="3 5" id="KW-0378">Hydrolase</keyword>
<dbReference type="AlphaFoldDB" id="A0AAD7THB1"/>
<dbReference type="Pfam" id="PF05922">
    <property type="entry name" value="Inhibitor_I9"/>
    <property type="match status" value="1"/>
</dbReference>
<dbReference type="PANTHER" id="PTHR43806">
    <property type="entry name" value="PEPTIDASE S8"/>
    <property type="match status" value="1"/>
</dbReference>
<evidence type="ECO:0000256" key="2">
    <source>
        <dbReference type="ARBA" id="ARBA00022670"/>
    </source>
</evidence>
<dbReference type="PROSITE" id="PS00138">
    <property type="entry name" value="SUBTILASE_SER"/>
    <property type="match status" value="1"/>
</dbReference>
<evidence type="ECO:0000256" key="7">
    <source>
        <dbReference type="SAM" id="SignalP"/>
    </source>
</evidence>
<dbReference type="PROSITE" id="PS51892">
    <property type="entry name" value="SUBTILASE"/>
    <property type="match status" value="1"/>
</dbReference>
<dbReference type="InterPro" id="IPR022398">
    <property type="entry name" value="Peptidase_S8_His-AS"/>
</dbReference>
<proteinExistence type="inferred from homology"/>
<evidence type="ECO:0000259" key="8">
    <source>
        <dbReference type="Pfam" id="PF00082"/>
    </source>
</evidence>
<dbReference type="InterPro" id="IPR000209">
    <property type="entry name" value="Peptidase_S8/S53_dom"/>
</dbReference>
<dbReference type="InterPro" id="IPR037045">
    <property type="entry name" value="S8pro/Inhibitor_I9_sf"/>
</dbReference>
<dbReference type="Gene3D" id="3.30.70.80">
    <property type="entry name" value="Peptidase S8 propeptide/proteinase inhibitor I9"/>
    <property type="match status" value="1"/>
</dbReference>
<keyword evidence="7" id="KW-0732">Signal</keyword>
<keyword evidence="11" id="KW-1185">Reference proteome</keyword>
<dbReference type="FunFam" id="3.40.50.200:FF:000007">
    <property type="entry name" value="Subtilisin-like serine protease"/>
    <property type="match status" value="1"/>
</dbReference>
<dbReference type="InterPro" id="IPR010259">
    <property type="entry name" value="S8pro/Inhibitor_I9"/>
</dbReference>
<evidence type="ECO:0000256" key="5">
    <source>
        <dbReference type="PROSITE-ProRule" id="PRU01240"/>
    </source>
</evidence>
<dbReference type="Pfam" id="PF00082">
    <property type="entry name" value="Peptidase_S8"/>
    <property type="match status" value="1"/>
</dbReference>
<dbReference type="PANTHER" id="PTHR43806:SF11">
    <property type="entry name" value="CEREVISIN-RELATED"/>
    <property type="match status" value="1"/>
</dbReference>
<feature type="chain" id="PRO_5042012256" evidence="7">
    <location>
        <begin position="21"/>
        <end position="450"/>
    </location>
</feature>
<dbReference type="SUPFAM" id="SSF54897">
    <property type="entry name" value="Protease propeptides/inhibitors"/>
    <property type="match status" value="1"/>
</dbReference>
<sequence>MQLFATVTAALALLAAPIFAAPTASLKAVEKYAGETKPQSYIVKLKDGVAKTAHLEWLAAHHGNSSTVTHPEWESTVLHGFAGTFGADALNALRANPDVEYIAEDGIVHITAAVTQTNAPWGLQRISQTEKLSNQNTNALTFTYTYDSSAGSGVDIYIVDTGIYTAHSEFGGRARWGATFGGYRDADGNGHGTHVSGTAAGTTYGVAKKANLIAVKVLSDQGSGTVSDIVSGLNWVSQQAAASGRPSIASLSLGGGASTALDSAVASLTSSGVHITVAAGNDGTDARNTSPARAPSAVTVGASTIADARASFSNYGSVVDIFAPGQNVISSWIGSTTATNNISGTSMATPHIAGLIATIISRDGNDTPAAISTKLQQLSTKGALSGVPSGTVNDLAHNEMGMTTEQFALLGNVGIVDDVYEYEYQSKVMTLTKELIAIESGMRCMSTLQL</sequence>
<dbReference type="PROSITE" id="PS00136">
    <property type="entry name" value="SUBTILASE_ASP"/>
    <property type="match status" value="1"/>
</dbReference>
<dbReference type="InterPro" id="IPR023827">
    <property type="entry name" value="Peptidase_S8_Asp-AS"/>
</dbReference>
<evidence type="ECO:0000256" key="3">
    <source>
        <dbReference type="ARBA" id="ARBA00022801"/>
    </source>
</evidence>
<dbReference type="EMBL" id="JAPEVG010000576">
    <property type="protein sequence ID" value="KAJ8457307.1"/>
    <property type="molecule type" value="Genomic_DNA"/>
</dbReference>
<gene>
    <name evidence="10" type="ORF">ONZ51_g11616</name>
</gene>
<keyword evidence="4 5" id="KW-0720">Serine protease</keyword>
<dbReference type="InterPro" id="IPR015500">
    <property type="entry name" value="Peptidase_S8_subtilisin-rel"/>
</dbReference>
<dbReference type="SUPFAM" id="SSF52743">
    <property type="entry name" value="Subtilisin-like"/>
    <property type="match status" value="1"/>
</dbReference>
<feature type="active site" description="Charge relay system" evidence="5">
    <location>
        <position position="346"/>
    </location>
</feature>
<dbReference type="PROSITE" id="PS00137">
    <property type="entry name" value="SUBTILASE_HIS"/>
    <property type="match status" value="1"/>
</dbReference>
<keyword evidence="2 5" id="KW-0645">Protease</keyword>
<dbReference type="InterPro" id="IPR036852">
    <property type="entry name" value="Peptidase_S8/S53_dom_sf"/>
</dbReference>
<dbReference type="InterPro" id="IPR023828">
    <property type="entry name" value="Peptidase_S8_Ser-AS"/>
</dbReference>
<organism evidence="10 11">
    <name type="scientific">Trametes cubensis</name>
    <dbReference type="NCBI Taxonomy" id="1111947"/>
    <lineage>
        <taxon>Eukaryota</taxon>
        <taxon>Fungi</taxon>
        <taxon>Dikarya</taxon>
        <taxon>Basidiomycota</taxon>
        <taxon>Agaricomycotina</taxon>
        <taxon>Agaricomycetes</taxon>
        <taxon>Polyporales</taxon>
        <taxon>Polyporaceae</taxon>
        <taxon>Trametes</taxon>
    </lineage>
</organism>
<dbReference type="CDD" id="cd04077">
    <property type="entry name" value="Peptidases_S8_PCSK9_ProteinaseK_like"/>
    <property type="match status" value="1"/>
</dbReference>
<evidence type="ECO:0000313" key="10">
    <source>
        <dbReference type="EMBL" id="KAJ8457307.1"/>
    </source>
</evidence>
<dbReference type="Proteomes" id="UP001215151">
    <property type="component" value="Unassembled WGS sequence"/>
</dbReference>
<dbReference type="InterPro" id="IPR050131">
    <property type="entry name" value="Peptidase_S8_subtilisin-like"/>
</dbReference>
<evidence type="ECO:0000256" key="6">
    <source>
        <dbReference type="RuleBase" id="RU003355"/>
    </source>
</evidence>
<evidence type="ECO:0000256" key="4">
    <source>
        <dbReference type="ARBA" id="ARBA00022825"/>
    </source>
</evidence>
<protein>
    <submittedName>
        <fullName evidence="10">Uncharacterized protein</fullName>
    </submittedName>
</protein>
<feature type="active site" description="Charge relay system" evidence="5">
    <location>
        <position position="191"/>
    </location>
</feature>
<dbReference type="GO" id="GO:0004252">
    <property type="term" value="F:serine-type endopeptidase activity"/>
    <property type="evidence" value="ECO:0007669"/>
    <property type="project" value="UniProtKB-UniRule"/>
</dbReference>
<evidence type="ECO:0000313" key="11">
    <source>
        <dbReference type="Proteomes" id="UP001215151"/>
    </source>
</evidence>
<evidence type="ECO:0000259" key="9">
    <source>
        <dbReference type="Pfam" id="PF05922"/>
    </source>
</evidence>
<feature type="domain" description="Peptidase S8/S53" evidence="8">
    <location>
        <begin position="151"/>
        <end position="382"/>
    </location>
</feature>
<dbReference type="InterPro" id="IPR034193">
    <property type="entry name" value="PCSK9_ProteinaseK-like"/>
</dbReference>
<feature type="active site" description="Charge relay system" evidence="5">
    <location>
        <position position="160"/>
    </location>
</feature>
<name>A0AAD7THB1_9APHY</name>
<reference evidence="10" key="1">
    <citation type="submission" date="2022-11" db="EMBL/GenBank/DDBJ databases">
        <title>Genome Sequence of Cubamyces cubensis.</title>
        <authorList>
            <person name="Buettner E."/>
        </authorList>
    </citation>
    <scope>NUCLEOTIDE SEQUENCE</scope>
    <source>
        <strain evidence="10">MPL-01</strain>
    </source>
</reference>
<dbReference type="GO" id="GO:0005615">
    <property type="term" value="C:extracellular space"/>
    <property type="evidence" value="ECO:0007669"/>
    <property type="project" value="TreeGrafter"/>
</dbReference>
<dbReference type="GO" id="GO:0006508">
    <property type="term" value="P:proteolysis"/>
    <property type="evidence" value="ECO:0007669"/>
    <property type="project" value="UniProtKB-KW"/>
</dbReference>
<dbReference type="Gene3D" id="3.40.50.200">
    <property type="entry name" value="Peptidase S8/S53 domain"/>
    <property type="match status" value="1"/>
</dbReference>
<comment type="similarity">
    <text evidence="1 5 6">Belongs to the peptidase S8 family.</text>
</comment>
<comment type="caution">
    <text evidence="10">The sequence shown here is derived from an EMBL/GenBank/DDBJ whole genome shotgun (WGS) entry which is preliminary data.</text>
</comment>
<dbReference type="PRINTS" id="PR00723">
    <property type="entry name" value="SUBTILISIN"/>
</dbReference>
<evidence type="ECO:0000256" key="1">
    <source>
        <dbReference type="ARBA" id="ARBA00011073"/>
    </source>
</evidence>
<accession>A0AAD7THB1</accession>